<dbReference type="EMBL" id="LN679110">
    <property type="protein sequence ID" value="CEL52903.1"/>
    <property type="molecule type" value="Genomic_DNA"/>
</dbReference>
<evidence type="ECO:0000313" key="2">
    <source>
        <dbReference type="Proteomes" id="UP000059188"/>
    </source>
</evidence>
<protein>
    <recommendedName>
        <fullName evidence="3">F-box domain-containing protein</fullName>
    </recommendedName>
</protein>
<dbReference type="Proteomes" id="UP000059188">
    <property type="component" value="Unassembled WGS sequence"/>
</dbReference>
<keyword evidence="2" id="KW-1185">Reference proteome</keyword>
<sequence length="565" mass="63121">MNQSTTILVLPEETVVGILVQCGYLSIISFSHTCKKAHKTVKLSARLKLSIELGMCGFKLVDEYTKGHISLSSVMKEFQDYQKALSNFGLGPMIRQPVDLQGINIPRAQWHLRNGTYSFDFHTPSSDQAIGFPQFNSAQVVDLGPLNVPRTLTFGQVFHARTMDSNQDLMILGENGAPRLGSISFHLRSTETGKPHPLARTSTICVDLESPILDSIRITYQEAMGQYFMAGIYIENLGRCVHEILLWDWRSGKLVMRVRSEQEVFPVFLDEHHIIIYSLVPRGDFRSQHPALFIYRIPKILQGHDLPPAATYYLSRYPVQNPTLVLELPELDSSATIDRDSLALGIQPLPGDVAFSKAATFVFTRTIIIELSFGVRETSADEHSLDLDQWELGNWSHYQVFVHTDHLHAQLKECQHQPESTATKYVPWARWGPAATRWFQTSLAESGMGSLCGSRYVGVNVSTLQPSVTLSLYDFDIPVFKKYVATEVSAHGTGVAEQPAPVGGQISDCEVRMLGSETETVIVHGFKNPVVSRLAYRVATRTQPIPLHAHWRLSGEYLVGVVSTI</sequence>
<dbReference type="OrthoDB" id="2745718at2759"/>
<reference evidence="1 2" key="1">
    <citation type="submission" date="2014-11" db="EMBL/GenBank/DDBJ databases">
        <authorList>
            <person name="Wibberg Daniel"/>
        </authorList>
    </citation>
    <scope>NUCLEOTIDE SEQUENCE [LARGE SCALE GENOMIC DNA]</scope>
    <source>
        <strain evidence="1">Rhizoctonia solani AG1-IB 7/3/14</strain>
    </source>
</reference>
<evidence type="ECO:0008006" key="3">
    <source>
        <dbReference type="Google" id="ProtNLM"/>
    </source>
</evidence>
<name>A0A0B7F9K8_THACB</name>
<organism evidence="1 2">
    <name type="scientific">Thanatephorus cucumeris (strain AG1-IB / isolate 7/3/14)</name>
    <name type="common">Lettuce bottom rot fungus</name>
    <name type="synonym">Rhizoctonia solani</name>
    <dbReference type="NCBI Taxonomy" id="1108050"/>
    <lineage>
        <taxon>Eukaryota</taxon>
        <taxon>Fungi</taxon>
        <taxon>Dikarya</taxon>
        <taxon>Basidiomycota</taxon>
        <taxon>Agaricomycotina</taxon>
        <taxon>Agaricomycetes</taxon>
        <taxon>Cantharellales</taxon>
        <taxon>Ceratobasidiaceae</taxon>
        <taxon>Rhizoctonia</taxon>
        <taxon>Rhizoctonia solani AG-1</taxon>
    </lineage>
</organism>
<accession>A0A0B7F9K8</accession>
<evidence type="ECO:0000313" key="1">
    <source>
        <dbReference type="EMBL" id="CEL52903.1"/>
    </source>
</evidence>
<gene>
    <name evidence="1" type="ORF">RSOLAG1IB_05971</name>
</gene>
<proteinExistence type="predicted"/>
<dbReference type="AlphaFoldDB" id="A0A0B7F9K8"/>